<keyword evidence="5" id="KW-0963">Cytoplasm</keyword>
<evidence type="ECO:0000313" key="7">
    <source>
        <dbReference type="EMBL" id="BAL53203.1"/>
    </source>
</evidence>
<comment type="subcellular location">
    <subcellularLocation>
        <location evidence="5">Cytoplasm</location>
    </subcellularLocation>
</comment>
<proteinExistence type="inferred from homology"/>
<evidence type="ECO:0000256" key="5">
    <source>
        <dbReference type="HAMAP-Rule" id="MF_00060"/>
    </source>
</evidence>
<feature type="binding site" evidence="5">
    <location>
        <position position="11"/>
    </location>
    <ligand>
        <name>a divalent metal cation</name>
        <dbReference type="ChEBI" id="CHEBI:60240"/>
    </ligand>
</feature>
<keyword evidence="5" id="KW-0547">Nucleotide-binding</keyword>
<dbReference type="InterPro" id="IPR002828">
    <property type="entry name" value="SurE-like_Pase/nucleotidase"/>
</dbReference>
<accession>H5SAL7</accession>
<comment type="catalytic activity">
    <reaction evidence="1 5">
        <text>a ribonucleoside 5'-phosphate + H2O = a ribonucleoside + phosphate</text>
        <dbReference type="Rhea" id="RHEA:12484"/>
        <dbReference type="ChEBI" id="CHEBI:15377"/>
        <dbReference type="ChEBI" id="CHEBI:18254"/>
        <dbReference type="ChEBI" id="CHEBI:43474"/>
        <dbReference type="ChEBI" id="CHEBI:58043"/>
        <dbReference type="EC" id="3.1.3.5"/>
    </reaction>
</comment>
<dbReference type="PANTHER" id="PTHR30457">
    <property type="entry name" value="5'-NUCLEOTIDASE SURE"/>
    <property type="match status" value="1"/>
</dbReference>
<evidence type="ECO:0000256" key="3">
    <source>
        <dbReference type="ARBA" id="ARBA00022723"/>
    </source>
</evidence>
<dbReference type="GO" id="GO:0000166">
    <property type="term" value="F:nucleotide binding"/>
    <property type="evidence" value="ECO:0007669"/>
    <property type="project" value="UniProtKB-KW"/>
</dbReference>
<evidence type="ECO:0000256" key="1">
    <source>
        <dbReference type="ARBA" id="ARBA00000815"/>
    </source>
</evidence>
<feature type="binding site" evidence="5">
    <location>
        <position position="42"/>
    </location>
    <ligand>
        <name>a divalent metal cation</name>
        <dbReference type="ChEBI" id="CHEBI:60240"/>
    </ligand>
</feature>
<comment type="similarity">
    <text evidence="2 5">Belongs to the SurE nucleotidase family.</text>
</comment>
<dbReference type="InterPro" id="IPR001202">
    <property type="entry name" value="WW_dom"/>
</dbReference>
<feature type="binding site" evidence="5">
    <location>
        <position position="12"/>
    </location>
    <ligand>
        <name>a divalent metal cation</name>
        <dbReference type="ChEBI" id="CHEBI:60240"/>
    </ligand>
</feature>
<reference evidence="7" key="1">
    <citation type="journal article" date="2005" name="Environ. Microbiol.">
        <title>Genetic and functional properties of uncultivated thermophilic crenarchaeotes from a subsurface gold mine as revealed by analysis of genome fragments.</title>
        <authorList>
            <person name="Nunoura T."/>
            <person name="Hirayama H."/>
            <person name="Takami H."/>
            <person name="Oida H."/>
            <person name="Nishi S."/>
            <person name="Shimamura S."/>
            <person name="Suzuki Y."/>
            <person name="Inagaki F."/>
            <person name="Takai K."/>
            <person name="Nealson K.H."/>
            <person name="Horikoshi K."/>
        </authorList>
    </citation>
    <scope>NUCLEOTIDE SEQUENCE</scope>
</reference>
<dbReference type="Pfam" id="PF01975">
    <property type="entry name" value="SurE"/>
    <property type="match status" value="1"/>
</dbReference>
<protein>
    <recommendedName>
        <fullName evidence="5">5'-nucleotidase SurE</fullName>
        <ecNumber evidence="5">3.1.3.5</ecNumber>
    </recommendedName>
    <alternativeName>
        <fullName evidence="5">Nucleoside 5'-monophosphate phosphohydrolase</fullName>
    </alternativeName>
</protein>
<comment type="function">
    <text evidence="5">Nucleotidase that shows phosphatase activity on nucleoside 5'-monophosphates.</text>
</comment>
<gene>
    <name evidence="5" type="primary">surE</name>
    <name evidence="7" type="ORF">HGMM_F05B10C25</name>
</gene>
<dbReference type="GO" id="GO:0008253">
    <property type="term" value="F:5'-nucleotidase activity"/>
    <property type="evidence" value="ECO:0007669"/>
    <property type="project" value="UniProtKB-UniRule"/>
</dbReference>
<comment type="cofactor">
    <cofactor evidence="5">
        <name>a divalent metal cation</name>
        <dbReference type="ChEBI" id="CHEBI:60240"/>
    </cofactor>
    <text evidence="5">Binds 1 divalent metal cation per subunit.</text>
</comment>
<feature type="domain" description="WW" evidence="6">
    <location>
        <begin position="190"/>
        <end position="214"/>
    </location>
</feature>
<dbReference type="NCBIfam" id="TIGR00087">
    <property type="entry name" value="surE"/>
    <property type="match status" value="1"/>
</dbReference>
<sequence>MAKRQILLTNDDGIGSPGLWTAAEALSALGFVTVVAPRHQSSGMGRSLPNTSDGIIYEETVQVKGESWKVYSVGGSPAQAVLHGILEIMPQPPHLVVSGINYGENVGLGVTISGTVGAALEAAALGYPALAVSLETDQRYHLSHSTEVDFSAAAHFTALFARLLLEKEMPFDVDVLKVEVPSDATPETPWEVTRLSRQRYYEPVPPKRSSWSEPAKVGYIERAQAAEENSDVYVLREKRHVAVTPLSLDLTSRVDLTALEQLLRA</sequence>
<dbReference type="GO" id="GO:0046872">
    <property type="term" value="F:metal ion binding"/>
    <property type="evidence" value="ECO:0007669"/>
    <property type="project" value="UniProtKB-UniRule"/>
</dbReference>
<dbReference type="EC" id="3.1.3.5" evidence="5"/>
<evidence type="ECO:0000256" key="2">
    <source>
        <dbReference type="ARBA" id="ARBA00011062"/>
    </source>
</evidence>
<reference evidence="7" key="2">
    <citation type="journal article" date="2012" name="PLoS ONE">
        <title>A Deeply Branching Thermophilic Bacterium with an Ancient Acetyl-CoA Pathway Dominates a Subsurface Ecosystem.</title>
        <authorList>
            <person name="Takami H."/>
            <person name="Noguchi H."/>
            <person name="Takaki Y."/>
            <person name="Uchiyama I."/>
            <person name="Toyoda A."/>
            <person name="Nishi S."/>
            <person name="Chee G.-J."/>
            <person name="Arai W."/>
            <person name="Nunoura T."/>
            <person name="Itoh T."/>
            <person name="Hattori M."/>
            <person name="Takai K."/>
        </authorList>
    </citation>
    <scope>NUCLEOTIDE SEQUENCE</scope>
</reference>
<dbReference type="InterPro" id="IPR030048">
    <property type="entry name" value="SurE"/>
</dbReference>
<name>H5SAL7_9CHLR</name>
<organism evidence="7">
    <name type="scientific">uncultured Chloroflexota bacterium</name>
    <dbReference type="NCBI Taxonomy" id="166587"/>
    <lineage>
        <taxon>Bacteria</taxon>
        <taxon>Bacillati</taxon>
        <taxon>Chloroflexota</taxon>
        <taxon>environmental samples</taxon>
    </lineage>
</organism>
<evidence type="ECO:0000259" key="6">
    <source>
        <dbReference type="PROSITE" id="PS01159"/>
    </source>
</evidence>
<keyword evidence="3 5" id="KW-0479">Metal-binding</keyword>
<dbReference type="HAMAP" id="MF_00060">
    <property type="entry name" value="SurE"/>
    <property type="match status" value="1"/>
</dbReference>
<dbReference type="InterPro" id="IPR036523">
    <property type="entry name" value="SurE-like_sf"/>
</dbReference>
<evidence type="ECO:0000256" key="4">
    <source>
        <dbReference type="ARBA" id="ARBA00022801"/>
    </source>
</evidence>
<dbReference type="SUPFAM" id="SSF64167">
    <property type="entry name" value="SurE-like"/>
    <property type="match status" value="1"/>
</dbReference>
<dbReference type="Gene3D" id="3.40.1210.10">
    <property type="entry name" value="Survival protein SurE-like phosphatase/nucleotidase"/>
    <property type="match status" value="1"/>
</dbReference>
<keyword evidence="4 5" id="KW-0378">Hydrolase</keyword>
<feature type="binding site" evidence="5">
    <location>
        <position position="101"/>
    </location>
    <ligand>
        <name>a divalent metal cation</name>
        <dbReference type="ChEBI" id="CHEBI:60240"/>
    </ligand>
</feature>
<dbReference type="PANTHER" id="PTHR30457:SF0">
    <property type="entry name" value="PHOSPHATASE, PUTATIVE (AFU_ORTHOLOGUE AFUA_4G01070)-RELATED"/>
    <property type="match status" value="1"/>
</dbReference>
<dbReference type="GO" id="GO:0005737">
    <property type="term" value="C:cytoplasm"/>
    <property type="evidence" value="ECO:0007669"/>
    <property type="project" value="UniProtKB-SubCell"/>
</dbReference>
<dbReference type="EMBL" id="AP011651">
    <property type="protein sequence ID" value="BAL53203.1"/>
    <property type="molecule type" value="Genomic_DNA"/>
</dbReference>
<dbReference type="PROSITE" id="PS01159">
    <property type="entry name" value="WW_DOMAIN_1"/>
    <property type="match status" value="1"/>
</dbReference>
<dbReference type="AlphaFoldDB" id="H5SAL7"/>